<name>A0A2G4SQF3_RHIZD</name>
<proteinExistence type="predicted"/>
<dbReference type="AlphaFoldDB" id="A0A2G4SQF3"/>
<dbReference type="GeneID" id="35444954"/>
<sequence length="110" mass="12816">MRMGLIEGSDRRTHNLPTTEEVAVVIPIEYSDRSFRDIILTLRRRDQETLDTIKKIQSSHKDNRKKSRYNSEETPRLLSEIINPSIIKLTENDHKKGMTDLGPFDSPEHD</sequence>
<reference evidence="2 3" key="1">
    <citation type="journal article" date="2016" name="Proc. Natl. Acad. Sci. U.S.A.">
        <title>Lipid metabolic changes in an early divergent fungus govern the establishment of a mutualistic symbiosis with endobacteria.</title>
        <authorList>
            <person name="Lastovetsky O.A."/>
            <person name="Gaspar M.L."/>
            <person name="Mondo S.J."/>
            <person name="LaButti K.M."/>
            <person name="Sandor L."/>
            <person name="Grigoriev I.V."/>
            <person name="Henry S.A."/>
            <person name="Pawlowska T.E."/>
        </authorList>
    </citation>
    <scope>NUCLEOTIDE SEQUENCE [LARGE SCALE GENOMIC DNA]</scope>
    <source>
        <strain evidence="2 3">ATCC 52813</strain>
    </source>
</reference>
<organism evidence="2 3">
    <name type="scientific">Rhizopus microsporus ATCC 52813</name>
    <dbReference type="NCBI Taxonomy" id="1340429"/>
    <lineage>
        <taxon>Eukaryota</taxon>
        <taxon>Fungi</taxon>
        <taxon>Fungi incertae sedis</taxon>
        <taxon>Mucoromycota</taxon>
        <taxon>Mucoromycotina</taxon>
        <taxon>Mucoromycetes</taxon>
        <taxon>Mucorales</taxon>
        <taxon>Mucorineae</taxon>
        <taxon>Rhizopodaceae</taxon>
        <taxon>Rhizopus</taxon>
    </lineage>
</organism>
<dbReference type="RefSeq" id="XP_023464716.1">
    <property type="nucleotide sequence ID" value="XM_023613965.1"/>
</dbReference>
<keyword evidence="3" id="KW-1185">Reference proteome</keyword>
<feature type="region of interest" description="Disordered" evidence="1">
    <location>
        <begin position="91"/>
        <end position="110"/>
    </location>
</feature>
<evidence type="ECO:0000313" key="2">
    <source>
        <dbReference type="EMBL" id="PHZ11008.1"/>
    </source>
</evidence>
<feature type="region of interest" description="Disordered" evidence="1">
    <location>
        <begin position="54"/>
        <end position="75"/>
    </location>
</feature>
<dbReference type="EMBL" id="KZ303853">
    <property type="protein sequence ID" value="PHZ11008.1"/>
    <property type="molecule type" value="Genomic_DNA"/>
</dbReference>
<protein>
    <submittedName>
        <fullName evidence="2">Uncharacterized protein</fullName>
    </submittedName>
</protein>
<accession>A0A2G4SQF3</accession>
<evidence type="ECO:0000313" key="3">
    <source>
        <dbReference type="Proteomes" id="UP000242254"/>
    </source>
</evidence>
<evidence type="ECO:0000256" key="1">
    <source>
        <dbReference type="SAM" id="MobiDB-lite"/>
    </source>
</evidence>
<dbReference type="Proteomes" id="UP000242254">
    <property type="component" value="Unassembled WGS sequence"/>
</dbReference>
<gene>
    <name evidence="2" type="ORF">RHIMIDRAFT_293200</name>
</gene>